<keyword evidence="4" id="KW-0720">Serine protease</keyword>
<evidence type="ECO:0000256" key="5">
    <source>
        <dbReference type="PROSITE-ProRule" id="PRU01240"/>
    </source>
</evidence>
<dbReference type="Proteomes" id="UP000255224">
    <property type="component" value="Unassembled WGS sequence"/>
</dbReference>
<sequence length="144" mass="15030">MALTDPGTLMIAAIGNNGSKGKNSDSSPGNYDLTLGIGALDENDKVASFSSWGTVAQLGNINKPDISAPGVWLYSSLSGPGNQYFKQSGTSMASPVAAGIAALLLERQPELITQPLKLKELLLNMVIPLQDTERAGKGRINLSS</sequence>
<evidence type="ECO:0000259" key="6">
    <source>
        <dbReference type="Pfam" id="PF00082"/>
    </source>
</evidence>
<proteinExistence type="inferred from homology"/>
<gene>
    <name evidence="7" type="primary">apr</name>
    <name evidence="7" type="ORF">NCTC13533_01541</name>
</gene>
<reference evidence="7 8" key="1">
    <citation type="submission" date="2018-06" db="EMBL/GenBank/DDBJ databases">
        <authorList>
            <consortium name="Pathogen Informatics"/>
            <person name="Doyle S."/>
        </authorList>
    </citation>
    <scope>NUCLEOTIDE SEQUENCE [LARGE SCALE GENOMIC DNA]</scope>
    <source>
        <strain evidence="7 8">NCTC13533</strain>
    </source>
</reference>
<dbReference type="Gene3D" id="3.40.50.200">
    <property type="entry name" value="Peptidase S8/S53 domain"/>
    <property type="match status" value="1"/>
</dbReference>
<dbReference type="AlphaFoldDB" id="A0A376DRV5"/>
<organism evidence="7 8">
    <name type="scientific">Chryseobacterium carnipullorum</name>
    <dbReference type="NCBI Taxonomy" id="1124835"/>
    <lineage>
        <taxon>Bacteria</taxon>
        <taxon>Pseudomonadati</taxon>
        <taxon>Bacteroidota</taxon>
        <taxon>Flavobacteriia</taxon>
        <taxon>Flavobacteriales</taxon>
        <taxon>Weeksellaceae</taxon>
        <taxon>Chryseobacterium group</taxon>
        <taxon>Chryseobacterium</taxon>
    </lineage>
</organism>
<dbReference type="PANTHER" id="PTHR43806">
    <property type="entry name" value="PEPTIDASE S8"/>
    <property type="match status" value="1"/>
</dbReference>
<dbReference type="SUPFAM" id="SSF52743">
    <property type="entry name" value="Subtilisin-like"/>
    <property type="match status" value="1"/>
</dbReference>
<evidence type="ECO:0000313" key="8">
    <source>
        <dbReference type="Proteomes" id="UP000255224"/>
    </source>
</evidence>
<evidence type="ECO:0000313" key="7">
    <source>
        <dbReference type="EMBL" id="STC94363.1"/>
    </source>
</evidence>
<dbReference type="PANTHER" id="PTHR43806:SF11">
    <property type="entry name" value="CEREVISIN-RELATED"/>
    <property type="match status" value="1"/>
</dbReference>
<evidence type="ECO:0000256" key="3">
    <source>
        <dbReference type="ARBA" id="ARBA00022801"/>
    </source>
</evidence>
<dbReference type="GO" id="GO:0004252">
    <property type="term" value="F:serine-type endopeptidase activity"/>
    <property type="evidence" value="ECO:0007669"/>
    <property type="project" value="UniProtKB-EC"/>
</dbReference>
<dbReference type="InterPro" id="IPR000209">
    <property type="entry name" value="Peptidase_S8/S53_dom"/>
</dbReference>
<evidence type="ECO:0000256" key="4">
    <source>
        <dbReference type="ARBA" id="ARBA00022825"/>
    </source>
</evidence>
<dbReference type="PROSITE" id="PS51892">
    <property type="entry name" value="SUBTILASE"/>
    <property type="match status" value="1"/>
</dbReference>
<dbReference type="GO" id="GO:0006508">
    <property type="term" value="P:proteolysis"/>
    <property type="evidence" value="ECO:0007669"/>
    <property type="project" value="UniProtKB-KW"/>
</dbReference>
<dbReference type="EC" id="3.4.21.62" evidence="7"/>
<accession>A0A376DRV5</accession>
<dbReference type="Pfam" id="PF00082">
    <property type="entry name" value="Peptidase_S8"/>
    <property type="match status" value="1"/>
</dbReference>
<comment type="similarity">
    <text evidence="1 5">Belongs to the peptidase S8 family.</text>
</comment>
<dbReference type="PROSITE" id="PS00138">
    <property type="entry name" value="SUBTILASE_SER"/>
    <property type="match status" value="1"/>
</dbReference>
<dbReference type="STRING" id="297244.SAMN05421639_101704"/>
<dbReference type="InterPro" id="IPR050131">
    <property type="entry name" value="Peptidase_S8_subtilisin-like"/>
</dbReference>
<keyword evidence="3 7" id="KW-0378">Hydrolase</keyword>
<dbReference type="InterPro" id="IPR023828">
    <property type="entry name" value="Peptidase_S8_Ser-AS"/>
</dbReference>
<comment type="caution">
    <text evidence="5">Lacks conserved residue(s) required for the propagation of feature annotation.</text>
</comment>
<evidence type="ECO:0000256" key="1">
    <source>
        <dbReference type="ARBA" id="ARBA00011073"/>
    </source>
</evidence>
<name>A0A376DRV5_CHRCU</name>
<evidence type="ECO:0000256" key="2">
    <source>
        <dbReference type="ARBA" id="ARBA00022670"/>
    </source>
</evidence>
<keyword evidence="2" id="KW-0645">Protease</keyword>
<feature type="domain" description="Peptidase S8/S53" evidence="6">
    <location>
        <begin position="7"/>
        <end position="126"/>
    </location>
</feature>
<protein>
    <submittedName>
        <fullName evidence="7">Subtilisin DY</fullName>
        <ecNumber evidence="7">3.4.21.62</ecNumber>
    </submittedName>
</protein>
<dbReference type="EMBL" id="UFVQ01000003">
    <property type="protein sequence ID" value="STC94363.1"/>
    <property type="molecule type" value="Genomic_DNA"/>
</dbReference>
<dbReference type="InterPro" id="IPR036852">
    <property type="entry name" value="Peptidase_S8/S53_dom_sf"/>
</dbReference>